<dbReference type="EMBL" id="HBEJ01017869">
    <property type="protein sequence ID" value="CAD8379226.1"/>
    <property type="molecule type" value="Transcribed_RNA"/>
</dbReference>
<dbReference type="Pfam" id="PF08615">
    <property type="entry name" value="RNase_H2_suC"/>
    <property type="match status" value="1"/>
</dbReference>
<name>A0A6U0LL16_9STRA</name>
<dbReference type="Gene3D" id="2.40.128.680">
    <property type="match status" value="1"/>
</dbReference>
<reference evidence="2" key="1">
    <citation type="submission" date="2021-01" db="EMBL/GenBank/DDBJ databases">
        <authorList>
            <person name="Corre E."/>
            <person name="Pelletier E."/>
            <person name="Niang G."/>
            <person name="Scheremetjew M."/>
            <person name="Finn R."/>
            <person name="Kale V."/>
            <person name="Holt S."/>
            <person name="Cochrane G."/>
            <person name="Meng A."/>
            <person name="Brown T."/>
            <person name="Cohen L."/>
        </authorList>
    </citation>
    <scope>NUCLEOTIDE SEQUENCE</scope>
    <source>
        <strain evidence="2">CCMP3303</strain>
    </source>
</reference>
<feature type="compositionally biased region" description="Low complexity" evidence="1">
    <location>
        <begin position="51"/>
        <end position="69"/>
    </location>
</feature>
<dbReference type="EMBL" id="HBEJ01017873">
    <property type="protein sequence ID" value="CAD8379231.1"/>
    <property type="molecule type" value="Transcribed_RNA"/>
</dbReference>
<dbReference type="AlphaFoldDB" id="A0A6U0LL16"/>
<protein>
    <submittedName>
        <fullName evidence="2">Uncharacterized protein</fullName>
    </submittedName>
</protein>
<dbReference type="InterPro" id="IPR013924">
    <property type="entry name" value="RNase_H2_suC"/>
</dbReference>
<feature type="region of interest" description="Disordered" evidence="1">
    <location>
        <begin position="36"/>
        <end position="73"/>
    </location>
</feature>
<evidence type="ECO:0000313" key="2">
    <source>
        <dbReference type="EMBL" id="CAD8379226.1"/>
    </source>
</evidence>
<evidence type="ECO:0000313" key="3">
    <source>
        <dbReference type="EMBL" id="CAD8379231.1"/>
    </source>
</evidence>
<proteinExistence type="predicted"/>
<accession>A0A6U0LL16</accession>
<evidence type="ECO:0000256" key="1">
    <source>
        <dbReference type="SAM" id="MobiDB-lite"/>
    </source>
</evidence>
<gene>
    <name evidence="2" type="ORF">MPOL1434_LOCUS10427</name>
    <name evidence="3" type="ORF">MPOL1434_LOCUS10430</name>
</gene>
<sequence>MSSTAECHLLPCDIEYGGNAPVHIYFRPTAVEGASSDEAAAKQSESGGGNNKTETAATNADADNTSTGTSSQDSAGVLAAQLRGRGLLCLQPTALPTSVVGTVVSTDNATRMAGGAAQGSGGGGGVELVGGTFTSIHEWHHEHDVRSLKRAELKGSGVAGRTVEWMEVARSVHDPIE</sequence>
<organism evidence="2">
    <name type="scientific">Minutocellus polymorphus</name>
    <dbReference type="NCBI Taxonomy" id="265543"/>
    <lineage>
        <taxon>Eukaryota</taxon>
        <taxon>Sar</taxon>
        <taxon>Stramenopiles</taxon>
        <taxon>Ochrophyta</taxon>
        <taxon>Bacillariophyta</taxon>
        <taxon>Mediophyceae</taxon>
        <taxon>Cymatosirophycidae</taxon>
        <taxon>Cymatosirales</taxon>
        <taxon>Cymatosiraceae</taxon>
        <taxon>Minutocellus</taxon>
    </lineage>
</organism>
<dbReference type="GO" id="GO:0006401">
    <property type="term" value="P:RNA catabolic process"/>
    <property type="evidence" value="ECO:0007669"/>
    <property type="project" value="InterPro"/>
</dbReference>
<dbReference type="GO" id="GO:0032299">
    <property type="term" value="C:ribonuclease H2 complex"/>
    <property type="evidence" value="ECO:0007669"/>
    <property type="project" value="InterPro"/>
</dbReference>